<evidence type="ECO:0000313" key="2">
    <source>
        <dbReference type="EMBL" id="DAG05766.1"/>
    </source>
</evidence>
<name>A0A8S5VGF6_9CAUD</name>
<evidence type="ECO:0000256" key="1">
    <source>
        <dbReference type="SAM" id="MobiDB-lite"/>
    </source>
</evidence>
<proteinExistence type="predicted"/>
<accession>A0A8S5VGF6</accession>
<feature type="region of interest" description="Disordered" evidence="1">
    <location>
        <begin position="1"/>
        <end position="24"/>
    </location>
</feature>
<protein>
    <submittedName>
        <fullName evidence="2">Uncharacterized protein</fullName>
    </submittedName>
</protein>
<organism evidence="2">
    <name type="scientific">Siphoviridae sp. ctjbm8</name>
    <dbReference type="NCBI Taxonomy" id="2825634"/>
    <lineage>
        <taxon>Viruses</taxon>
        <taxon>Duplodnaviria</taxon>
        <taxon>Heunggongvirae</taxon>
        <taxon>Uroviricota</taxon>
        <taxon>Caudoviricetes</taxon>
    </lineage>
</organism>
<feature type="region of interest" description="Disordered" evidence="1">
    <location>
        <begin position="124"/>
        <end position="144"/>
    </location>
</feature>
<reference evidence="2" key="1">
    <citation type="journal article" date="2021" name="Proc. Natl. Acad. Sci. U.S.A.">
        <title>A Catalog of Tens of Thousands of Viruses from Human Metagenomes Reveals Hidden Associations with Chronic Diseases.</title>
        <authorList>
            <person name="Tisza M.J."/>
            <person name="Buck C.B."/>
        </authorList>
    </citation>
    <scope>NUCLEOTIDE SEQUENCE</scope>
    <source>
        <strain evidence="2">Ctjbm8</strain>
    </source>
</reference>
<sequence>MRMACRPPVGDGPKGPSTKSAHPLRDEWALRKGRSSYVLWTDEMIGRMQAHPERTAAEIAAELRVTPSAVRHARQRYGRFSTGTDGLCIVCDARPVFDASAQAKKWRLCKGCYLAERKRRLEEEAESNRIRQAAHRRQKLDGDV</sequence>
<dbReference type="EMBL" id="BK016264">
    <property type="protein sequence ID" value="DAG05766.1"/>
    <property type="molecule type" value="Genomic_DNA"/>
</dbReference>